<keyword evidence="5" id="KW-1185">Reference proteome</keyword>
<dbReference type="PROSITE" id="PS50110">
    <property type="entry name" value="RESPONSE_REGULATORY"/>
    <property type="match status" value="1"/>
</dbReference>
<evidence type="ECO:0000259" key="3">
    <source>
        <dbReference type="PROSITE" id="PS50110"/>
    </source>
</evidence>
<dbReference type="PATRIC" id="fig|1278073.3.peg.5028"/>
<accession>L7UF58</accession>
<proteinExistence type="predicted"/>
<dbReference type="eggNOG" id="COG0745">
    <property type="taxonomic scope" value="Bacteria"/>
</dbReference>
<evidence type="ECO:0000313" key="5">
    <source>
        <dbReference type="Proteomes" id="UP000011131"/>
    </source>
</evidence>
<evidence type="ECO:0000256" key="2">
    <source>
        <dbReference type="PROSITE-ProRule" id="PRU00169"/>
    </source>
</evidence>
<feature type="modified residue" description="4-aspartylphosphate" evidence="2">
    <location>
        <position position="51"/>
    </location>
</feature>
<dbReference type="PANTHER" id="PTHR44591">
    <property type="entry name" value="STRESS RESPONSE REGULATOR PROTEIN 1"/>
    <property type="match status" value="1"/>
</dbReference>
<name>L7UF58_MYXSD</name>
<dbReference type="KEGG" id="msd:MYSTI_04954"/>
<dbReference type="RefSeq" id="WP_015350498.1">
    <property type="nucleotide sequence ID" value="NC_020126.1"/>
</dbReference>
<dbReference type="InterPro" id="IPR011006">
    <property type="entry name" value="CheY-like_superfamily"/>
</dbReference>
<organism evidence="4 5">
    <name type="scientific">Myxococcus stipitatus (strain DSM 14675 / JCM 12634 / Mx s8)</name>
    <dbReference type="NCBI Taxonomy" id="1278073"/>
    <lineage>
        <taxon>Bacteria</taxon>
        <taxon>Pseudomonadati</taxon>
        <taxon>Myxococcota</taxon>
        <taxon>Myxococcia</taxon>
        <taxon>Myxococcales</taxon>
        <taxon>Cystobacterineae</taxon>
        <taxon>Myxococcaceae</taxon>
        <taxon>Myxococcus</taxon>
    </lineage>
</organism>
<evidence type="ECO:0000313" key="4">
    <source>
        <dbReference type="EMBL" id="AGC46242.1"/>
    </source>
</evidence>
<dbReference type="HOGENOM" id="CLU_000445_69_8_7"/>
<feature type="domain" description="Response regulatory" evidence="3">
    <location>
        <begin position="2"/>
        <end position="118"/>
    </location>
</feature>
<gene>
    <name evidence="4" type="ordered locus">MYSTI_04954</name>
</gene>
<dbReference type="SUPFAM" id="SSF52172">
    <property type="entry name" value="CheY-like"/>
    <property type="match status" value="1"/>
</dbReference>
<dbReference type="AlphaFoldDB" id="L7UF58"/>
<dbReference type="GO" id="GO:0000160">
    <property type="term" value="P:phosphorelay signal transduction system"/>
    <property type="evidence" value="ECO:0007669"/>
    <property type="project" value="InterPro"/>
</dbReference>
<dbReference type="STRING" id="1278073.MYSTI_04954"/>
<reference evidence="4 5" key="1">
    <citation type="journal article" date="2013" name="Genome Announc.">
        <title>Complete genome sequence of Myxococcus stipitatus strain DSM 14675, a fruiting myxobacterium.</title>
        <authorList>
            <person name="Huntley S."/>
            <person name="Kneip S."/>
            <person name="Treuner-Lange A."/>
            <person name="Sogaard-Andersen L."/>
        </authorList>
    </citation>
    <scope>NUCLEOTIDE SEQUENCE [LARGE SCALE GENOMIC DNA]</scope>
    <source>
        <strain evidence="5">DSM 14675 / JCM 12634 / Mx s8</strain>
    </source>
</reference>
<dbReference type="SMART" id="SM00448">
    <property type="entry name" value="REC"/>
    <property type="match status" value="1"/>
</dbReference>
<dbReference type="InterPro" id="IPR050595">
    <property type="entry name" value="Bact_response_regulator"/>
</dbReference>
<sequence length="118" mass="13117">MNILVVDDDLELCTLLSRFLEMHGYTVYSASDALQALDILERNQVGMVITDYIMPHLDGISFTEMLKADPRFQAIPVLLMTASTDGSVIDRGLRKGVALTLNKPLDMGQLLALMRFAE</sequence>
<dbReference type="OrthoDB" id="9800897at2"/>
<dbReference type="EMBL" id="CP004025">
    <property type="protein sequence ID" value="AGC46242.1"/>
    <property type="molecule type" value="Genomic_DNA"/>
</dbReference>
<dbReference type="Pfam" id="PF00072">
    <property type="entry name" value="Response_reg"/>
    <property type="match status" value="1"/>
</dbReference>
<dbReference type="PANTHER" id="PTHR44591:SF3">
    <property type="entry name" value="RESPONSE REGULATORY DOMAIN-CONTAINING PROTEIN"/>
    <property type="match status" value="1"/>
</dbReference>
<dbReference type="Proteomes" id="UP000011131">
    <property type="component" value="Chromosome"/>
</dbReference>
<protein>
    <submittedName>
        <fullName evidence="4">Response regulator</fullName>
    </submittedName>
</protein>
<evidence type="ECO:0000256" key="1">
    <source>
        <dbReference type="ARBA" id="ARBA00022553"/>
    </source>
</evidence>
<keyword evidence="1 2" id="KW-0597">Phosphoprotein</keyword>
<dbReference type="InterPro" id="IPR001789">
    <property type="entry name" value="Sig_transdc_resp-reg_receiver"/>
</dbReference>
<dbReference type="Gene3D" id="3.40.50.2300">
    <property type="match status" value="1"/>
</dbReference>